<dbReference type="GO" id="GO:0045127">
    <property type="term" value="F:N-acetylglucosamine kinase activity"/>
    <property type="evidence" value="ECO:0007669"/>
    <property type="project" value="UniProtKB-EC"/>
</dbReference>
<dbReference type="InterPro" id="IPR043129">
    <property type="entry name" value="ATPase_NBD"/>
</dbReference>
<reference evidence="6 7" key="1">
    <citation type="journal article" date="2021" name="BMC Biol.">
        <title>Horizontally acquired antibacterial genes associated with adaptive radiation of ladybird beetles.</title>
        <authorList>
            <person name="Li H.S."/>
            <person name="Tang X.F."/>
            <person name="Huang Y.H."/>
            <person name="Xu Z.Y."/>
            <person name="Chen M.L."/>
            <person name="Du X.Y."/>
            <person name="Qiu B.Y."/>
            <person name="Chen P.T."/>
            <person name="Zhang W."/>
            <person name="Slipinski A."/>
            <person name="Escalona H.E."/>
            <person name="Waterhouse R.M."/>
            <person name="Zwick A."/>
            <person name="Pang H."/>
        </authorList>
    </citation>
    <scope>NUCLEOTIDE SEQUENCE [LARGE SCALE GENOMIC DNA]</scope>
    <source>
        <strain evidence="6">SYSU2018</strain>
    </source>
</reference>
<keyword evidence="7" id="KW-1185">Reference proteome</keyword>
<gene>
    <name evidence="6" type="ORF">HHI36_009413</name>
</gene>
<name>A0ABD2MW36_9CUCU</name>
<dbReference type="InterPro" id="IPR039758">
    <property type="entry name" value="NAGK-like"/>
</dbReference>
<dbReference type="Gene3D" id="3.30.420.40">
    <property type="match status" value="1"/>
</dbReference>
<evidence type="ECO:0000313" key="6">
    <source>
        <dbReference type="EMBL" id="KAL3270367.1"/>
    </source>
</evidence>
<feature type="domain" description="ATPase BadF/BadG/BcrA/BcrD type" evidence="5">
    <location>
        <begin position="7"/>
        <end position="288"/>
    </location>
</feature>
<dbReference type="Proteomes" id="UP001516400">
    <property type="component" value="Unassembled WGS sequence"/>
</dbReference>
<organism evidence="6 7">
    <name type="scientific">Cryptolaemus montrouzieri</name>
    <dbReference type="NCBI Taxonomy" id="559131"/>
    <lineage>
        <taxon>Eukaryota</taxon>
        <taxon>Metazoa</taxon>
        <taxon>Ecdysozoa</taxon>
        <taxon>Arthropoda</taxon>
        <taxon>Hexapoda</taxon>
        <taxon>Insecta</taxon>
        <taxon>Pterygota</taxon>
        <taxon>Neoptera</taxon>
        <taxon>Endopterygota</taxon>
        <taxon>Coleoptera</taxon>
        <taxon>Polyphaga</taxon>
        <taxon>Cucujiformia</taxon>
        <taxon>Coccinelloidea</taxon>
        <taxon>Coccinellidae</taxon>
        <taxon>Scymninae</taxon>
        <taxon>Scymnini</taxon>
        <taxon>Cryptolaemus</taxon>
    </lineage>
</organism>
<protein>
    <recommendedName>
        <fullName evidence="3">N-acetyl-D-glucosamine kinase</fullName>
        <ecNumber evidence="2">2.7.1.59</ecNumber>
    </recommendedName>
    <alternativeName>
        <fullName evidence="4">GlcNAc kinase</fullName>
    </alternativeName>
</protein>
<sequence>MSKVIGGIEGGATHSSVILIDTSGNILATGKAEGTNHYNIGMDECRRRIVEMVDKAKTDAKISSETPLLALGLSLSGCENEETNNLLVDGLKKNYPNLSKQMAICSDTDGSVAAVSNKGGMVSIAGTGSNTLLINPDGTRIQCGGWGHMLGDEGSAWQVAHKAVKICFDALDNLEDPPYPTDALWERVQQYFDIVSQSEILDIFYEHFCKAKIAAFCKEVALLANSGDDLCQYIFREAGTCIAKSIAAVYPKAFTELTEKEDGLKVACVGSVWLSWNLLRDGFIAYIENKTNIQKLLLVRLVSPGGLGAAYFACDKLNVDVPRNYEKNYEILFKYKRISCRCENINV</sequence>
<evidence type="ECO:0000313" key="7">
    <source>
        <dbReference type="Proteomes" id="UP001516400"/>
    </source>
</evidence>
<dbReference type="InterPro" id="IPR002731">
    <property type="entry name" value="ATPase_BadF"/>
</dbReference>
<accession>A0ABD2MW36</accession>
<dbReference type="AlphaFoldDB" id="A0ABD2MW36"/>
<dbReference type="EC" id="2.7.1.59" evidence="2"/>
<evidence type="ECO:0000256" key="2">
    <source>
        <dbReference type="ARBA" id="ARBA00012122"/>
    </source>
</evidence>
<comment type="similarity">
    <text evidence="1">Belongs to the eukaryotic-type N-acetylglucosamine kinase family.</text>
</comment>
<comment type="caution">
    <text evidence="6">The sequence shown here is derived from an EMBL/GenBank/DDBJ whole genome shotgun (WGS) entry which is preliminary data.</text>
</comment>
<dbReference type="Pfam" id="PF01869">
    <property type="entry name" value="BcrAD_BadFG"/>
    <property type="match status" value="1"/>
</dbReference>
<dbReference type="PANTHER" id="PTHR12862:SF0">
    <property type="entry name" value="N-ACETYL-D-GLUCOSAMINE KINASE"/>
    <property type="match status" value="1"/>
</dbReference>
<evidence type="ECO:0000256" key="3">
    <source>
        <dbReference type="ARBA" id="ARBA00014974"/>
    </source>
</evidence>
<dbReference type="EMBL" id="JABFTP020000021">
    <property type="protein sequence ID" value="KAL3270367.1"/>
    <property type="molecule type" value="Genomic_DNA"/>
</dbReference>
<evidence type="ECO:0000259" key="5">
    <source>
        <dbReference type="Pfam" id="PF01869"/>
    </source>
</evidence>
<dbReference type="PANTHER" id="PTHR12862">
    <property type="entry name" value="BADF TYPE ATPASE DOMAIN-CONTAINING PROTEIN"/>
    <property type="match status" value="1"/>
</dbReference>
<dbReference type="CDD" id="cd24078">
    <property type="entry name" value="ASKHA_NBD_NAGK_meta"/>
    <property type="match status" value="1"/>
</dbReference>
<evidence type="ECO:0000256" key="1">
    <source>
        <dbReference type="ARBA" id="ARBA00006198"/>
    </source>
</evidence>
<proteinExistence type="inferred from homology"/>
<evidence type="ECO:0000256" key="4">
    <source>
        <dbReference type="ARBA" id="ARBA00031123"/>
    </source>
</evidence>
<dbReference type="SUPFAM" id="SSF53067">
    <property type="entry name" value="Actin-like ATPase domain"/>
    <property type="match status" value="2"/>
</dbReference>